<organism evidence="1 2">
    <name type="scientific">Shimia gijangensis</name>
    <dbReference type="NCBI Taxonomy" id="1470563"/>
    <lineage>
        <taxon>Bacteria</taxon>
        <taxon>Pseudomonadati</taxon>
        <taxon>Pseudomonadota</taxon>
        <taxon>Alphaproteobacteria</taxon>
        <taxon>Rhodobacterales</taxon>
        <taxon>Roseobacteraceae</taxon>
    </lineage>
</organism>
<evidence type="ECO:0000313" key="1">
    <source>
        <dbReference type="EMBL" id="SHJ22062.1"/>
    </source>
</evidence>
<keyword evidence="2" id="KW-1185">Reference proteome</keyword>
<sequence>MFMAAGLAQSASGEEDLITSPDETILDDGTPDGILPQLGILLKFPDHLQLRRPESAALSDEPIVYDRKLPFFAQQAVDRGFSLPLPYGISGILVSNQQLQNITDLSVALSKGAPPPPGTPLVPIPFVTLENVISKTDSAQVKLDAWILPNLNVFGSFGKVDGSANLDVVVDLDSMFPPPVCTPIDPCGTATANFTAGIDARTLTIGATAVYGWDNFFLTGTASLTDTLGSSSDTVVRSQNASLRFGRHWIVNGKTVFAPYIGVSYLNYDQYIEGVTALANAFPDNDDLNVRYRARSTNVDKFSGVIGLNIGFENGMGVQMEYNKSPSGERFVLSGVQRF</sequence>
<name>A0A1M6HIT4_9RHOB</name>
<dbReference type="STRING" id="1470563.SAMN05444000_10662"/>
<dbReference type="Gene3D" id="2.40.128.130">
    <property type="entry name" value="Autotransporter beta-domain"/>
    <property type="match status" value="1"/>
</dbReference>
<dbReference type="AlphaFoldDB" id="A0A1M6HIT4"/>
<gene>
    <name evidence="1" type="ORF">SAMN05444000_10662</name>
</gene>
<dbReference type="Proteomes" id="UP000183982">
    <property type="component" value="Unassembled WGS sequence"/>
</dbReference>
<proteinExistence type="predicted"/>
<dbReference type="SUPFAM" id="SSF103515">
    <property type="entry name" value="Autotransporter"/>
    <property type="match status" value="1"/>
</dbReference>
<reference evidence="2" key="1">
    <citation type="submission" date="2016-11" db="EMBL/GenBank/DDBJ databases">
        <authorList>
            <person name="Varghese N."/>
            <person name="Submissions S."/>
        </authorList>
    </citation>
    <scope>NUCLEOTIDE SEQUENCE [LARGE SCALE GENOMIC DNA]</scope>
    <source>
        <strain evidence="2">DSM 100564</strain>
    </source>
</reference>
<dbReference type="InterPro" id="IPR036709">
    <property type="entry name" value="Autotransporte_beta_dom_sf"/>
</dbReference>
<accession>A0A1M6HIT4</accession>
<dbReference type="RefSeq" id="WP_139280668.1">
    <property type="nucleotide sequence ID" value="NZ_FQZQ01000006.1"/>
</dbReference>
<dbReference type="EMBL" id="FQZQ01000006">
    <property type="protein sequence ID" value="SHJ22062.1"/>
    <property type="molecule type" value="Genomic_DNA"/>
</dbReference>
<evidence type="ECO:0000313" key="2">
    <source>
        <dbReference type="Proteomes" id="UP000183982"/>
    </source>
</evidence>
<dbReference type="OrthoDB" id="7593840at2"/>
<protein>
    <submittedName>
        <fullName evidence="1">Uncharacterized protein</fullName>
    </submittedName>
</protein>